<feature type="compositionally biased region" description="Low complexity" evidence="2">
    <location>
        <begin position="84"/>
        <end position="104"/>
    </location>
</feature>
<dbReference type="Proteomes" id="UP001234581">
    <property type="component" value="Unassembled WGS sequence"/>
</dbReference>
<evidence type="ECO:0000313" key="4">
    <source>
        <dbReference type="Proteomes" id="UP001234581"/>
    </source>
</evidence>
<evidence type="ECO:0000313" key="3">
    <source>
        <dbReference type="EMBL" id="KAJ8658283.1"/>
    </source>
</evidence>
<dbReference type="EMBL" id="JARTCD010000025">
    <property type="protein sequence ID" value="KAJ8658283.1"/>
    <property type="molecule type" value="Genomic_DNA"/>
</dbReference>
<proteinExistence type="predicted"/>
<feature type="compositionally biased region" description="Acidic residues" evidence="2">
    <location>
        <begin position="18"/>
        <end position="28"/>
    </location>
</feature>
<feature type="compositionally biased region" description="Polar residues" evidence="2">
    <location>
        <begin position="153"/>
        <end position="170"/>
    </location>
</feature>
<dbReference type="RefSeq" id="XP_058343196.1">
    <property type="nucleotide sequence ID" value="XM_058486001.1"/>
</dbReference>
<feature type="region of interest" description="Disordered" evidence="2">
    <location>
        <begin position="1"/>
        <end position="170"/>
    </location>
</feature>
<dbReference type="GeneID" id="83213378"/>
<feature type="coiled-coil region" evidence="1">
    <location>
        <begin position="361"/>
        <end position="395"/>
    </location>
</feature>
<sequence length="450" mass="51273">MPHKNSFEPKDARVTNVYEDDEDEDELDFLSLTSSSDVTPRPRRKKTGTQDLAEFLITTSPEEFQKHPPKRSSNPFFRRRNKSKPSIVSRPPPSSSSSTPARSPNTVHRSNHIEIVPNEASTSTSLARIASRTPSLASSRPSIVRRSVISNSEQPVLPSNRSSKQRESSLYSDSIRFSMSTRSHASNNNFASLRGNPLKRHDTDGTMGSRATTSLPQRMSQRTIGTDEDTEEREKKATEALANQIQQHPHHDAIEKALLQRLERFQLAKMDKPSDAMTTHLAVEHIRALEASNQDRHPAFDVDVDDCNVQHEAITPSGNKPKKKIRHMQVQTIPMEEDKDEQQQQQKDVVIGLEKDPTSPNSDHAQLIEQLQQQLAEEQLQRKRLEATLNETRDHFETLSGLAYKKLRELWEDKMHWENACVDLREQLINGGDRQNDMIPDFPDSIYEEE</sequence>
<dbReference type="AlphaFoldDB" id="A0AAD7XZ75"/>
<comment type="caution">
    <text evidence="3">The sequence shown here is derived from an EMBL/GenBank/DDBJ whole genome shotgun (WGS) entry which is preliminary data.</text>
</comment>
<protein>
    <submittedName>
        <fullName evidence="3">Uncharacterized protein</fullName>
    </submittedName>
</protein>
<feature type="compositionally biased region" description="Polar residues" evidence="2">
    <location>
        <begin position="209"/>
        <end position="224"/>
    </location>
</feature>
<name>A0AAD7XZ75_9FUNG</name>
<organism evidence="3 4">
    <name type="scientific">Lichtheimia ornata</name>
    <dbReference type="NCBI Taxonomy" id="688661"/>
    <lineage>
        <taxon>Eukaryota</taxon>
        <taxon>Fungi</taxon>
        <taxon>Fungi incertae sedis</taxon>
        <taxon>Mucoromycota</taxon>
        <taxon>Mucoromycotina</taxon>
        <taxon>Mucoromycetes</taxon>
        <taxon>Mucorales</taxon>
        <taxon>Lichtheimiaceae</taxon>
        <taxon>Lichtheimia</taxon>
    </lineage>
</organism>
<feature type="compositionally biased region" description="Polar residues" evidence="2">
    <location>
        <begin position="119"/>
        <end position="137"/>
    </location>
</feature>
<keyword evidence="4" id="KW-1185">Reference proteome</keyword>
<feature type="compositionally biased region" description="Low complexity" evidence="2">
    <location>
        <begin position="138"/>
        <end position="152"/>
    </location>
</feature>
<evidence type="ECO:0000256" key="1">
    <source>
        <dbReference type="SAM" id="Coils"/>
    </source>
</evidence>
<feature type="region of interest" description="Disordered" evidence="2">
    <location>
        <begin position="185"/>
        <end position="235"/>
    </location>
</feature>
<accession>A0AAD7XZ75</accession>
<keyword evidence="1" id="KW-0175">Coiled coil</keyword>
<feature type="compositionally biased region" description="Basic and acidic residues" evidence="2">
    <location>
        <begin position="1"/>
        <end position="13"/>
    </location>
</feature>
<gene>
    <name evidence="3" type="ORF">O0I10_005966</name>
</gene>
<reference evidence="3 4" key="1">
    <citation type="submission" date="2023-03" db="EMBL/GenBank/DDBJ databases">
        <title>Genome sequence of Lichtheimia ornata CBS 291.66.</title>
        <authorList>
            <person name="Mohabir J.T."/>
            <person name="Shea T.P."/>
            <person name="Kurbessoian T."/>
            <person name="Berby B."/>
            <person name="Fontaine J."/>
            <person name="Livny J."/>
            <person name="Gnirke A."/>
            <person name="Stajich J.E."/>
            <person name="Cuomo C.A."/>
        </authorList>
    </citation>
    <scope>NUCLEOTIDE SEQUENCE [LARGE SCALE GENOMIC DNA]</scope>
    <source>
        <strain evidence="3">CBS 291.66</strain>
    </source>
</reference>
<evidence type="ECO:0000256" key="2">
    <source>
        <dbReference type="SAM" id="MobiDB-lite"/>
    </source>
</evidence>